<evidence type="ECO:0000256" key="1">
    <source>
        <dbReference type="SAM" id="MobiDB-lite"/>
    </source>
</evidence>
<proteinExistence type="predicted"/>
<name>A0A2Z7CL45_9LAMI</name>
<feature type="compositionally biased region" description="Low complexity" evidence="1">
    <location>
        <begin position="340"/>
        <end position="361"/>
    </location>
</feature>
<keyword evidence="3" id="KW-1185">Reference proteome</keyword>
<reference evidence="2 3" key="1">
    <citation type="journal article" date="2015" name="Proc. Natl. Acad. Sci. U.S.A.">
        <title>The resurrection genome of Boea hygrometrica: A blueprint for survival of dehydration.</title>
        <authorList>
            <person name="Xiao L."/>
            <person name="Yang G."/>
            <person name="Zhang L."/>
            <person name="Yang X."/>
            <person name="Zhao S."/>
            <person name="Ji Z."/>
            <person name="Zhou Q."/>
            <person name="Hu M."/>
            <person name="Wang Y."/>
            <person name="Chen M."/>
            <person name="Xu Y."/>
            <person name="Jin H."/>
            <person name="Xiao X."/>
            <person name="Hu G."/>
            <person name="Bao F."/>
            <person name="Hu Y."/>
            <person name="Wan P."/>
            <person name="Li L."/>
            <person name="Deng X."/>
            <person name="Kuang T."/>
            <person name="Xiang C."/>
            <person name="Zhu J.K."/>
            <person name="Oliver M.J."/>
            <person name="He Y."/>
        </authorList>
    </citation>
    <scope>NUCLEOTIDE SEQUENCE [LARGE SCALE GENOMIC DNA]</scope>
    <source>
        <strain evidence="3">cv. XS01</strain>
    </source>
</reference>
<sequence>MMLPSVTAEEPTKIKFGLGIEIREIKDGDWYKASLPQVDITDKGKASLVVKDEIKGHPALLESVSDIVAKEEHMLKWAETDSLQTAVQRLLESVSDIVAKEEQMLKWAETDSLQTAVQRRMYIIAKYREMLLRKYLESRRNNFESGSTAIDLQVLDMHSDAHRLSLSKLLKLMREHKLEWTRPYSSKLFEGANVQCGAVISRSNPNMKSICWITKMTLISGSWTATEGPDMWIRECRTPISHKWGLLPQRIYVDNLAPICTFIEPVQDLDSRPPFCGRRGWTKFCTDVVQFSLFGRLLLVGMHKFCTDTVVVGPVVDIETDPTEFLGISRRHPDANPNFDSSSSSQSTNLNSTSSSSSSDSPMHFTADDIPLDEEITAVDIPLDVETPVAQISMSNAIFSSNDCTEEFSQLRATVDKISLEQVQSRFHVDELKAALSQKISNLETSFLTASVNQDIVVLAQTDVLRKEMQAQTDALSKELVDMPLNCLKSLRTSIGGMMPKRRKWRVAAEVHSLLTIKADLVVEVGANLQGKEVVDLIEEEENTSSRGFRYWLGGS</sequence>
<organism evidence="2 3">
    <name type="scientific">Dorcoceras hygrometricum</name>
    <dbReference type="NCBI Taxonomy" id="472368"/>
    <lineage>
        <taxon>Eukaryota</taxon>
        <taxon>Viridiplantae</taxon>
        <taxon>Streptophyta</taxon>
        <taxon>Embryophyta</taxon>
        <taxon>Tracheophyta</taxon>
        <taxon>Spermatophyta</taxon>
        <taxon>Magnoliopsida</taxon>
        <taxon>eudicotyledons</taxon>
        <taxon>Gunneridae</taxon>
        <taxon>Pentapetalae</taxon>
        <taxon>asterids</taxon>
        <taxon>lamiids</taxon>
        <taxon>Lamiales</taxon>
        <taxon>Gesneriaceae</taxon>
        <taxon>Didymocarpoideae</taxon>
        <taxon>Trichosporeae</taxon>
        <taxon>Loxocarpinae</taxon>
        <taxon>Dorcoceras</taxon>
    </lineage>
</organism>
<evidence type="ECO:0000313" key="3">
    <source>
        <dbReference type="Proteomes" id="UP000250235"/>
    </source>
</evidence>
<gene>
    <name evidence="2" type="ORF">F511_40913</name>
</gene>
<protein>
    <submittedName>
        <fullName evidence="2">Uncharacterized protein</fullName>
    </submittedName>
</protein>
<accession>A0A2Z7CL45</accession>
<evidence type="ECO:0000313" key="2">
    <source>
        <dbReference type="EMBL" id="KZV47810.1"/>
    </source>
</evidence>
<feature type="region of interest" description="Disordered" evidence="1">
    <location>
        <begin position="327"/>
        <end position="367"/>
    </location>
</feature>
<dbReference type="AlphaFoldDB" id="A0A2Z7CL45"/>
<dbReference type="EMBL" id="KQ994600">
    <property type="protein sequence ID" value="KZV47810.1"/>
    <property type="molecule type" value="Genomic_DNA"/>
</dbReference>
<dbReference type="Proteomes" id="UP000250235">
    <property type="component" value="Unassembled WGS sequence"/>
</dbReference>